<organism evidence="3 4">
    <name type="scientific">Brevibacillus nitrificans</name>
    <dbReference type="NCBI Taxonomy" id="651560"/>
    <lineage>
        <taxon>Bacteria</taxon>
        <taxon>Bacillati</taxon>
        <taxon>Bacillota</taxon>
        <taxon>Bacilli</taxon>
        <taxon>Bacillales</taxon>
        <taxon>Paenibacillaceae</taxon>
        <taxon>Brevibacillus</taxon>
    </lineage>
</organism>
<dbReference type="GO" id="GO:0046491">
    <property type="term" value="P:L-methylmalonyl-CoA metabolic process"/>
    <property type="evidence" value="ECO:0007669"/>
    <property type="project" value="TreeGrafter"/>
</dbReference>
<evidence type="ECO:0000313" key="3">
    <source>
        <dbReference type="EMBL" id="RNB90087.1"/>
    </source>
</evidence>
<dbReference type="GO" id="GO:0046872">
    <property type="term" value="F:metal ion binding"/>
    <property type="evidence" value="ECO:0007669"/>
    <property type="project" value="UniProtKB-KW"/>
</dbReference>
<dbReference type="Gene3D" id="3.10.180.10">
    <property type="entry name" value="2,3-Dihydroxybiphenyl 1,2-Dioxygenase, domain 1"/>
    <property type="match status" value="1"/>
</dbReference>
<dbReference type="Pfam" id="PF13669">
    <property type="entry name" value="Glyoxalase_4"/>
    <property type="match status" value="1"/>
</dbReference>
<evidence type="ECO:0000256" key="1">
    <source>
        <dbReference type="ARBA" id="ARBA00022723"/>
    </source>
</evidence>
<keyword evidence="1" id="KW-0479">Metal-binding</keyword>
<dbReference type="InterPro" id="IPR029068">
    <property type="entry name" value="Glyas_Bleomycin-R_OHBP_Dase"/>
</dbReference>
<dbReference type="RefSeq" id="WP_122921958.1">
    <property type="nucleotide sequence ID" value="NZ_RHHU01000002.1"/>
</dbReference>
<evidence type="ECO:0000313" key="4">
    <source>
        <dbReference type="Proteomes" id="UP000269573"/>
    </source>
</evidence>
<dbReference type="EMBL" id="RHHU01000002">
    <property type="protein sequence ID" value="RNB90087.1"/>
    <property type="molecule type" value="Genomic_DNA"/>
</dbReference>
<dbReference type="Proteomes" id="UP000269573">
    <property type="component" value="Unassembled WGS sequence"/>
</dbReference>
<dbReference type="GO" id="GO:0004493">
    <property type="term" value="F:methylmalonyl-CoA epimerase activity"/>
    <property type="evidence" value="ECO:0007669"/>
    <property type="project" value="TreeGrafter"/>
</dbReference>
<feature type="domain" description="VOC" evidence="2">
    <location>
        <begin position="4"/>
        <end position="126"/>
    </location>
</feature>
<reference evidence="3 4" key="1">
    <citation type="submission" date="2018-10" db="EMBL/GenBank/DDBJ databases">
        <title>Phylogenomics of Brevibacillus.</title>
        <authorList>
            <person name="Dunlap C."/>
        </authorList>
    </citation>
    <scope>NUCLEOTIDE SEQUENCE [LARGE SCALE GENOMIC DNA]</scope>
    <source>
        <strain evidence="3 4">JCM 15774</strain>
    </source>
</reference>
<proteinExistence type="predicted"/>
<evidence type="ECO:0000259" key="2">
    <source>
        <dbReference type="PROSITE" id="PS51819"/>
    </source>
</evidence>
<dbReference type="AlphaFoldDB" id="A0A3M8DSY4"/>
<dbReference type="PANTHER" id="PTHR43048">
    <property type="entry name" value="METHYLMALONYL-COA EPIMERASE"/>
    <property type="match status" value="1"/>
</dbReference>
<keyword evidence="4" id="KW-1185">Reference proteome</keyword>
<dbReference type="PROSITE" id="PS51819">
    <property type="entry name" value="VOC"/>
    <property type="match status" value="1"/>
</dbReference>
<name>A0A3M8DSY4_9BACL</name>
<dbReference type="SUPFAM" id="SSF54593">
    <property type="entry name" value="Glyoxalase/Bleomycin resistance protein/Dihydroxybiphenyl dioxygenase"/>
    <property type="match status" value="1"/>
</dbReference>
<sequence>MIKKAEHVAIIVTDMDKSIAFYQEMFGYQVRLRGEGATREMAFLFHENQPSFEIELIRDLQPMGDYAAAGIVNHLAFTVDNIDEAIAYYREKGITFKTDGPTPSLDGGRIILFDGPEGELLQFVEPGKDRKR</sequence>
<dbReference type="InterPro" id="IPR051785">
    <property type="entry name" value="MMCE/EMCE_epimerase"/>
</dbReference>
<dbReference type="PANTHER" id="PTHR43048:SF3">
    <property type="entry name" value="METHYLMALONYL-COA EPIMERASE, MITOCHONDRIAL"/>
    <property type="match status" value="1"/>
</dbReference>
<protein>
    <submittedName>
        <fullName evidence="3">VOC family protein</fullName>
    </submittedName>
</protein>
<accession>A0A3M8DSY4</accession>
<dbReference type="InterPro" id="IPR037523">
    <property type="entry name" value="VOC_core"/>
</dbReference>
<comment type="caution">
    <text evidence="3">The sequence shown here is derived from an EMBL/GenBank/DDBJ whole genome shotgun (WGS) entry which is preliminary data.</text>
</comment>
<gene>
    <name evidence="3" type="ORF">EDM59_01165</name>
</gene>